<proteinExistence type="predicted"/>
<dbReference type="Gene3D" id="3.30.420.40">
    <property type="match status" value="1"/>
</dbReference>
<gene>
    <name evidence="3" type="ORF">MNOR_LOCUS38086</name>
</gene>
<dbReference type="Pfam" id="PF00022">
    <property type="entry name" value="Actin"/>
    <property type="match status" value="1"/>
</dbReference>
<dbReference type="InterPro" id="IPR043129">
    <property type="entry name" value="ATPase_NBD"/>
</dbReference>
<dbReference type="Proteomes" id="UP001497623">
    <property type="component" value="Unassembled WGS sequence"/>
</dbReference>
<evidence type="ECO:0000313" key="3">
    <source>
        <dbReference type="EMBL" id="CAL4207503.1"/>
    </source>
</evidence>
<dbReference type="Gene3D" id="3.90.640.10">
    <property type="entry name" value="Actin, Chain A, domain 4"/>
    <property type="match status" value="1"/>
</dbReference>
<organism evidence="3 4">
    <name type="scientific">Meganyctiphanes norvegica</name>
    <name type="common">Northern krill</name>
    <name type="synonym">Thysanopoda norvegica</name>
    <dbReference type="NCBI Taxonomy" id="48144"/>
    <lineage>
        <taxon>Eukaryota</taxon>
        <taxon>Metazoa</taxon>
        <taxon>Ecdysozoa</taxon>
        <taxon>Arthropoda</taxon>
        <taxon>Crustacea</taxon>
        <taxon>Multicrustacea</taxon>
        <taxon>Malacostraca</taxon>
        <taxon>Eumalacostraca</taxon>
        <taxon>Eucarida</taxon>
        <taxon>Euphausiacea</taxon>
        <taxon>Euphausiidae</taxon>
        <taxon>Meganyctiphanes</taxon>
    </lineage>
</organism>
<dbReference type="AlphaFoldDB" id="A0AAV2SLY3"/>
<accession>A0AAV2SLY3</accession>
<name>A0AAV2SLY3_MEGNR</name>
<dbReference type="GO" id="GO:0005634">
    <property type="term" value="C:nucleus"/>
    <property type="evidence" value="ECO:0007669"/>
    <property type="project" value="UniProtKB-SubCell"/>
</dbReference>
<feature type="non-terminal residue" evidence="3">
    <location>
        <position position="131"/>
    </location>
</feature>
<evidence type="ECO:0000256" key="2">
    <source>
        <dbReference type="ARBA" id="ARBA00023242"/>
    </source>
</evidence>
<keyword evidence="2" id="KW-0539">Nucleus</keyword>
<keyword evidence="4" id="KW-1185">Reference proteome</keyword>
<evidence type="ECO:0000256" key="1">
    <source>
        <dbReference type="ARBA" id="ARBA00004123"/>
    </source>
</evidence>
<dbReference type="SUPFAM" id="SSF53067">
    <property type="entry name" value="Actin-like ATPase domain"/>
    <property type="match status" value="1"/>
</dbReference>
<dbReference type="PANTHER" id="PTHR11937">
    <property type="entry name" value="ACTIN"/>
    <property type="match status" value="1"/>
</dbReference>
<protein>
    <recommendedName>
        <fullName evidence="5">Actin-related protein 5</fullName>
    </recommendedName>
</protein>
<evidence type="ECO:0000313" key="4">
    <source>
        <dbReference type="Proteomes" id="UP001497623"/>
    </source>
</evidence>
<dbReference type="EMBL" id="CAXKWB010082869">
    <property type="protein sequence ID" value="CAL4207503.1"/>
    <property type="molecule type" value="Genomic_DNA"/>
</dbReference>
<evidence type="ECO:0008006" key="5">
    <source>
        <dbReference type="Google" id="ProtNLM"/>
    </source>
</evidence>
<dbReference type="InterPro" id="IPR004000">
    <property type="entry name" value="Actin"/>
</dbReference>
<feature type="non-terminal residue" evidence="3">
    <location>
        <position position="1"/>
    </location>
</feature>
<sequence>EGGGSDSEDENEKLSELEVVLRQHCPEFLGDPVAAKPTSVAENYQLHLSTEQIRIGELLFQPYMYGLEQGGITSTIQYVLNLFDEDKQKRLVNNIFLTGGPASLPGLTKRIERDLLAMRPFKSTFKVNVAS</sequence>
<dbReference type="FunFam" id="3.30.420.40:FF:000048">
    <property type="entry name" value="ARP5 actin-related protein 5 homolog"/>
    <property type="match status" value="1"/>
</dbReference>
<reference evidence="3 4" key="1">
    <citation type="submission" date="2024-05" db="EMBL/GenBank/DDBJ databases">
        <authorList>
            <person name="Wallberg A."/>
        </authorList>
    </citation>
    <scope>NUCLEOTIDE SEQUENCE [LARGE SCALE GENOMIC DNA]</scope>
</reference>
<comment type="caution">
    <text evidence="3">The sequence shown here is derived from an EMBL/GenBank/DDBJ whole genome shotgun (WGS) entry which is preliminary data.</text>
</comment>
<comment type="subcellular location">
    <subcellularLocation>
        <location evidence="1">Nucleus</location>
    </subcellularLocation>
</comment>